<dbReference type="EMBL" id="CM007381">
    <property type="protein sequence ID" value="ONK79286.1"/>
    <property type="molecule type" value="Genomic_DNA"/>
</dbReference>
<accession>A0A5P1FLU2</accession>
<evidence type="ECO:0000313" key="2">
    <source>
        <dbReference type="EMBL" id="ONK79286.1"/>
    </source>
</evidence>
<proteinExistence type="predicted"/>
<name>A0A5P1FLU2_ASPOF</name>
<dbReference type="OMA" id="RFSPGNC"/>
<dbReference type="PROSITE" id="PS00636">
    <property type="entry name" value="DNAJ_1"/>
    <property type="match status" value="1"/>
</dbReference>
<dbReference type="PRINTS" id="PR00625">
    <property type="entry name" value="JDOMAIN"/>
</dbReference>
<dbReference type="InterPro" id="IPR001623">
    <property type="entry name" value="DnaJ_domain"/>
</dbReference>
<organism evidence="2 3">
    <name type="scientific">Asparagus officinalis</name>
    <name type="common">Garden asparagus</name>
    <dbReference type="NCBI Taxonomy" id="4686"/>
    <lineage>
        <taxon>Eukaryota</taxon>
        <taxon>Viridiplantae</taxon>
        <taxon>Streptophyta</taxon>
        <taxon>Embryophyta</taxon>
        <taxon>Tracheophyta</taxon>
        <taxon>Spermatophyta</taxon>
        <taxon>Magnoliopsida</taxon>
        <taxon>Liliopsida</taxon>
        <taxon>Asparagales</taxon>
        <taxon>Asparagaceae</taxon>
        <taxon>Asparagoideae</taxon>
        <taxon>Asparagus</taxon>
    </lineage>
</organism>
<dbReference type="InterPro" id="IPR018253">
    <property type="entry name" value="DnaJ_domain_CS"/>
</dbReference>
<dbReference type="Gene3D" id="1.10.287.110">
    <property type="entry name" value="DnaJ domain"/>
    <property type="match status" value="1"/>
</dbReference>
<dbReference type="Gramene" id="ONK79286">
    <property type="protein sequence ID" value="ONK79286"/>
    <property type="gene ID" value="A4U43_C01F4830"/>
</dbReference>
<dbReference type="PROSITE" id="PS50076">
    <property type="entry name" value="DNAJ_2"/>
    <property type="match status" value="1"/>
</dbReference>
<evidence type="ECO:0000259" key="1">
    <source>
        <dbReference type="PROSITE" id="PS50076"/>
    </source>
</evidence>
<dbReference type="GO" id="GO:0005783">
    <property type="term" value="C:endoplasmic reticulum"/>
    <property type="evidence" value="ECO:0007669"/>
    <property type="project" value="UniProtKB-ARBA"/>
</dbReference>
<dbReference type="InterPro" id="IPR036869">
    <property type="entry name" value="J_dom_sf"/>
</dbReference>
<protein>
    <recommendedName>
        <fullName evidence="1">J domain-containing protein</fullName>
    </recommendedName>
</protein>
<dbReference type="Pfam" id="PF00226">
    <property type="entry name" value="DnaJ"/>
    <property type="match status" value="1"/>
</dbReference>
<evidence type="ECO:0000313" key="3">
    <source>
        <dbReference type="Proteomes" id="UP000243459"/>
    </source>
</evidence>
<dbReference type="PANTHER" id="PTHR45432:SF2">
    <property type="entry name" value="CHAPERONE PROTEIN DNAJ 11, CHLOROPLASTIC"/>
    <property type="match status" value="1"/>
</dbReference>
<dbReference type="Proteomes" id="UP000243459">
    <property type="component" value="Chromosome 1"/>
</dbReference>
<dbReference type="CDD" id="cd06257">
    <property type="entry name" value="DnaJ"/>
    <property type="match status" value="1"/>
</dbReference>
<dbReference type="PANTHER" id="PTHR45432">
    <property type="entry name" value="CHAPERONE PROTEIN DNAJ 11, CHLOROPLASTIC-LIKE"/>
    <property type="match status" value="1"/>
</dbReference>
<feature type="domain" description="J" evidence="1">
    <location>
        <begin position="42"/>
        <end position="107"/>
    </location>
</feature>
<reference evidence="3" key="1">
    <citation type="journal article" date="2017" name="Nat. Commun.">
        <title>The asparagus genome sheds light on the origin and evolution of a young Y chromosome.</title>
        <authorList>
            <person name="Harkess A."/>
            <person name="Zhou J."/>
            <person name="Xu C."/>
            <person name="Bowers J.E."/>
            <person name="Van der Hulst R."/>
            <person name="Ayyampalayam S."/>
            <person name="Mercati F."/>
            <person name="Riccardi P."/>
            <person name="McKain M.R."/>
            <person name="Kakrana A."/>
            <person name="Tang H."/>
            <person name="Ray J."/>
            <person name="Groenendijk J."/>
            <person name="Arikit S."/>
            <person name="Mathioni S.M."/>
            <person name="Nakano M."/>
            <person name="Shan H."/>
            <person name="Telgmann-Rauber A."/>
            <person name="Kanno A."/>
            <person name="Yue Z."/>
            <person name="Chen H."/>
            <person name="Li W."/>
            <person name="Chen Y."/>
            <person name="Xu X."/>
            <person name="Zhang Y."/>
            <person name="Luo S."/>
            <person name="Chen H."/>
            <person name="Gao J."/>
            <person name="Mao Z."/>
            <person name="Pires J.C."/>
            <person name="Luo M."/>
            <person name="Kudrna D."/>
            <person name="Wing R.A."/>
            <person name="Meyers B.C."/>
            <person name="Yi K."/>
            <person name="Kong H."/>
            <person name="Lavrijsen P."/>
            <person name="Sunseri F."/>
            <person name="Falavigna A."/>
            <person name="Ye Y."/>
            <person name="Leebens-Mack J.H."/>
            <person name="Chen G."/>
        </authorList>
    </citation>
    <scope>NUCLEOTIDE SEQUENCE [LARGE SCALE GENOMIC DNA]</scope>
    <source>
        <strain evidence="3">cv. DH0086</strain>
    </source>
</reference>
<dbReference type="SUPFAM" id="SSF46565">
    <property type="entry name" value="Chaperone J-domain"/>
    <property type="match status" value="1"/>
</dbReference>
<gene>
    <name evidence="2" type="ORF">A4U43_C01F4830</name>
</gene>
<dbReference type="SMART" id="SM00271">
    <property type="entry name" value="DnaJ"/>
    <property type="match status" value="1"/>
</dbReference>
<sequence length="133" mass="14673">MTSTALIFAGFGSFPSSSQTRPARTRIMALAGAIAVAEREKSPYEVLRVKETASITEIKAAYRALAKRYHPDVNRVGNGNGSEFVEMQAAYATLSDPEAKAMYDRTVGFGRVGSYPGSGFRVPRRRWETDQCW</sequence>
<keyword evidence="3" id="KW-1185">Reference proteome</keyword>
<dbReference type="AlphaFoldDB" id="A0A5P1FLU2"/>